<keyword evidence="3" id="KW-1185">Reference proteome</keyword>
<protein>
    <submittedName>
        <fullName evidence="2">Uncharacterized protein</fullName>
    </submittedName>
</protein>
<evidence type="ECO:0000256" key="1">
    <source>
        <dbReference type="SAM" id="SignalP"/>
    </source>
</evidence>
<reference evidence="2" key="1">
    <citation type="submission" date="2022-11" db="EMBL/GenBank/DDBJ databases">
        <authorList>
            <person name="Kikuchi T."/>
        </authorList>
    </citation>
    <scope>NUCLEOTIDE SEQUENCE</scope>
    <source>
        <strain evidence="2">PS1010</strain>
    </source>
</reference>
<dbReference type="Proteomes" id="UP001152747">
    <property type="component" value="Unassembled WGS sequence"/>
</dbReference>
<evidence type="ECO:0000313" key="2">
    <source>
        <dbReference type="EMBL" id="CAI5438004.1"/>
    </source>
</evidence>
<comment type="caution">
    <text evidence="2">The sequence shown here is derived from an EMBL/GenBank/DDBJ whole genome shotgun (WGS) entry which is preliminary data.</text>
</comment>
<accession>A0A9P1MSF2</accession>
<dbReference type="EMBL" id="CANHGI010000001">
    <property type="protein sequence ID" value="CAI5438004.1"/>
    <property type="molecule type" value="Genomic_DNA"/>
</dbReference>
<dbReference type="AlphaFoldDB" id="A0A9P1MSF2"/>
<feature type="signal peptide" evidence="1">
    <location>
        <begin position="1"/>
        <end position="19"/>
    </location>
</feature>
<organism evidence="2 3">
    <name type="scientific">Caenorhabditis angaria</name>
    <dbReference type="NCBI Taxonomy" id="860376"/>
    <lineage>
        <taxon>Eukaryota</taxon>
        <taxon>Metazoa</taxon>
        <taxon>Ecdysozoa</taxon>
        <taxon>Nematoda</taxon>
        <taxon>Chromadorea</taxon>
        <taxon>Rhabditida</taxon>
        <taxon>Rhabditina</taxon>
        <taxon>Rhabditomorpha</taxon>
        <taxon>Rhabditoidea</taxon>
        <taxon>Rhabditidae</taxon>
        <taxon>Peloderinae</taxon>
        <taxon>Caenorhabditis</taxon>
    </lineage>
</organism>
<dbReference type="PANTHER" id="PTHR21479">
    <property type="match status" value="1"/>
</dbReference>
<feature type="chain" id="PRO_5040136220" evidence="1">
    <location>
        <begin position="20"/>
        <end position="131"/>
    </location>
</feature>
<evidence type="ECO:0000313" key="3">
    <source>
        <dbReference type="Proteomes" id="UP001152747"/>
    </source>
</evidence>
<proteinExistence type="predicted"/>
<gene>
    <name evidence="2" type="ORF">CAMP_LOCUS641</name>
</gene>
<dbReference type="InterPro" id="IPR008588">
    <property type="entry name" value="DUF870_CAE_spp"/>
</dbReference>
<name>A0A9P1MSF2_9PELO</name>
<sequence length="131" mass="14748">MKNLAIFILFFLAASPILATKFNFQVTLKCSKIDYYHYSVAHFDHDTFTKDDQIGGRRLGEANGDVTIYSKGEQSDDGVSLMYQVYSSITHNCTSKGEERKLKINLGNVDVFQGQKSYKYDAILNNNGTKA</sequence>
<dbReference type="Pfam" id="PF05912">
    <property type="entry name" value="DUF870"/>
    <property type="match status" value="1"/>
</dbReference>
<keyword evidence="1" id="KW-0732">Signal</keyword>